<evidence type="ECO:0000313" key="2">
    <source>
        <dbReference type="Proteomes" id="UP000492821"/>
    </source>
</evidence>
<dbReference type="SUPFAM" id="SSF54695">
    <property type="entry name" value="POZ domain"/>
    <property type="match status" value="1"/>
</dbReference>
<dbReference type="InterPro" id="IPR011333">
    <property type="entry name" value="SKP1/BTB/POZ_sf"/>
</dbReference>
<evidence type="ECO:0000259" key="1">
    <source>
        <dbReference type="PROSITE" id="PS50097"/>
    </source>
</evidence>
<reference evidence="2" key="1">
    <citation type="journal article" date="2013" name="Genetics">
        <title>The draft genome and transcriptome of Panagrellus redivivus are shaped by the harsh demands of a free-living lifestyle.</title>
        <authorList>
            <person name="Srinivasan J."/>
            <person name="Dillman A.R."/>
            <person name="Macchietto M.G."/>
            <person name="Heikkinen L."/>
            <person name="Lakso M."/>
            <person name="Fracchia K.M."/>
            <person name="Antoshechkin I."/>
            <person name="Mortazavi A."/>
            <person name="Wong G."/>
            <person name="Sternberg P.W."/>
        </authorList>
    </citation>
    <scope>NUCLEOTIDE SEQUENCE [LARGE SCALE GENOMIC DNA]</scope>
    <source>
        <strain evidence="2">MT8872</strain>
    </source>
</reference>
<keyword evidence="2" id="KW-1185">Reference proteome</keyword>
<dbReference type="SMART" id="SM00225">
    <property type="entry name" value="BTB"/>
    <property type="match status" value="1"/>
</dbReference>
<dbReference type="PROSITE" id="PS50097">
    <property type="entry name" value="BTB"/>
    <property type="match status" value="1"/>
</dbReference>
<dbReference type="Gene3D" id="3.30.710.10">
    <property type="entry name" value="Potassium Channel Kv1.1, Chain A"/>
    <property type="match status" value="1"/>
</dbReference>
<proteinExistence type="predicted"/>
<dbReference type="WBParaSite" id="Pan_g10973.t1">
    <property type="protein sequence ID" value="Pan_g10973.t1"/>
    <property type="gene ID" value="Pan_g10973"/>
</dbReference>
<accession>A0A7E4UNU3</accession>
<protein>
    <submittedName>
        <fullName evidence="3">BTB domain-containing protein</fullName>
    </submittedName>
</protein>
<dbReference type="CDD" id="cd14733">
    <property type="entry name" value="BACK"/>
    <property type="match status" value="1"/>
</dbReference>
<dbReference type="Pfam" id="PF00651">
    <property type="entry name" value="BTB"/>
    <property type="match status" value="1"/>
</dbReference>
<feature type="domain" description="BTB" evidence="1">
    <location>
        <begin position="24"/>
        <end position="83"/>
    </location>
</feature>
<evidence type="ECO:0000313" key="3">
    <source>
        <dbReference type="WBParaSite" id="Pan_g10973.t1"/>
    </source>
</evidence>
<dbReference type="AlphaFoldDB" id="A0A7E4UNU3"/>
<dbReference type="PANTHER" id="PTHR24413">
    <property type="entry name" value="SPECKLE-TYPE POZ PROTEIN"/>
    <property type="match status" value="1"/>
</dbReference>
<dbReference type="InterPro" id="IPR000210">
    <property type="entry name" value="BTB/POZ_dom"/>
</dbReference>
<organism evidence="2 3">
    <name type="scientific">Panagrellus redivivus</name>
    <name type="common">Microworm</name>
    <dbReference type="NCBI Taxonomy" id="6233"/>
    <lineage>
        <taxon>Eukaryota</taxon>
        <taxon>Metazoa</taxon>
        <taxon>Ecdysozoa</taxon>
        <taxon>Nematoda</taxon>
        <taxon>Chromadorea</taxon>
        <taxon>Rhabditida</taxon>
        <taxon>Tylenchina</taxon>
        <taxon>Panagrolaimomorpha</taxon>
        <taxon>Panagrolaimoidea</taxon>
        <taxon>Panagrolaimidae</taxon>
        <taxon>Panagrellus</taxon>
    </lineage>
</organism>
<dbReference type="Proteomes" id="UP000492821">
    <property type="component" value="Unassembled WGS sequence"/>
</dbReference>
<sequence length="200" mass="22890">MSHEVVVHAPSMWHLIAGNDQVKPDVTFIVENKELSGHRHYLSLISPVFKAMFETDTSEAKTGRVVINDFTFDETKTAVKFIYGKSFKPGFSIERAFAVYKFLDKYGIDNASKRLIPFFEQSINNNNFVTVSNFAWTFAKEDILNKCVSFLASHRDIAFTKAFVELDQRLVMELLQKASALVPQTQKLARSRSMSPIYYE</sequence>
<reference evidence="3" key="2">
    <citation type="submission" date="2020-10" db="UniProtKB">
        <authorList>
            <consortium name="WormBaseParasite"/>
        </authorList>
    </citation>
    <scope>IDENTIFICATION</scope>
</reference>
<dbReference type="CDD" id="cd18186">
    <property type="entry name" value="BTB_POZ_ZBTB_KLHL-like"/>
    <property type="match status" value="1"/>
</dbReference>
<name>A0A7E4UNU3_PANRE</name>